<proteinExistence type="predicted"/>
<organism evidence="2 3">
    <name type="scientific">Clohesyomyces aquaticus</name>
    <dbReference type="NCBI Taxonomy" id="1231657"/>
    <lineage>
        <taxon>Eukaryota</taxon>
        <taxon>Fungi</taxon>
        <taxon>Dikarya</taxon>
        <taxon>Ascomycota</taxon>
        <taxon>Pezizomycotina</taxon>
        <taxon>Dothideomycetes</taxon>
        <taxon>Pleosporomycetidae</taxon>
        <taxon>Pleosporales</taxon>
        <taxon>Lindgomycetaceae</taxon>
        <taxon>Clohesyomyces</taxon>
    </lineage>
</organism>
<feature type="signal peptide" evidence="1">
    <location>
        <begin position="1"/>
        <end position="18"/>
    </location>
</feature>
<dbReference type="AlphaFoldDB" id="A0A1Y1YQT1"/>
<evidence type="ECO:0008006" key="4">
    <source>
        <dbReference type="Google" id="ProtNLM"/>
    </source>
</evidence>
<evidence type="ECO:0000313" key="2">
    <source>
        <dbReference type="EMBL" id="ORY00383.1"/>
    </source>
</evidence>
<sequence length="177" mass="20104">MKFSLHWSLLWVLRVTFGLVKFGIQLMYQGPQGDCTGPTWMVHCSLRKVCAVVIVAVSTAQVEEVYFQLLRSSMIRSDQRDISCTLSRWKVSWVERACLESGRVAKTKLEPPNRALNGKEAMTLSSLLPELPSSNVARCVRCESERQSALRKHLAWHAGMAPAPWRAWLSEAGWRCR</sequence>
<dbReference type="Proteomes" id="UP000193144">
    <property type="component" value="Unassembled WGS sequence"/>
</dbReference>
<protein>
    <recommendedName>
        <fullName evidence="4">C2H2-type domain-containing protein</fullName>
    </recommendedName>
</protein>
<accession>A0A1Y1YQT1</accession>
<keyword evidence="1" id="KW-0732">Signal</keyword>
<keyword evidence="3" id="KW-1185">Reference proteome</keyword>
<gene>
    <name evidence="2" type="ORF">BCR34DRAFT_575777</name>
</gene>
<name>A0A1Y1YQT1_9PLEO</name>
<reference evidence="2 3" key="1">
    <citation type="submission" date="2016-07" db="EMBL/GenBank/DDBJ databases">
        <title>Pervasive Adenine N6-methylation of Active Genes in Fungi.</title>
        <authorList>
            <consortium name="DOE Joint Genome Institute"/>
            <person name="Mondo S.J."/>
            <person name="Dannebaum R.O."/>
            <person name="Kuo R.C."/>
            <person name="Labutti K."/>
            <person name="Haridas S."/>
            <person name="Kuo A."/>
            <person name="Salamov A."/>
            <person name="Ahrendt S.R."/>
            <person name="Lipzen A."/>
            <person name="Sullivan W."/>
            <person name="Andreopoulos W.B."/>
            <person name="Clum A."/>
            <person name="Lindquist E."/>
            <person name="Daum C."/>
            <person name="Ramamoorthy G.K."/>
            <person name="Gryganskyi A."/>
            <person name="Culley D."/>
            <person name="Magnuson J.K."/>
            <person name="James T.Y."/>
            <person name="O'Malley M.A."/>
            <person name="Stajich J.E."/>
            <person name="Spatafora J.W."/>
            <person name="Visel A."/>
            <person name="Grigoriev I.V."/>
        </authorList>
    </citation>
    <scope>NUCLEOTIDE SEQUENCE [LARGE SCALE GENOMIC DNA]</scope>
    <source>
        <strain evidence="2 3">CBS 115471</strain>
    </source>
</reference>
<evidence type="ECO:0000313" key="3">
    <source>
        <dbReference type="Proteomes" id="UP000193144"/>
    </source>
</evidence>
<feature type="chain" id="PRO_5012530825" description="C2H2-type domain-containing protein" evidence="1">
    <location>
        <begin position="19"/>
        <end position="177"/>
    </location>
</feature>
<dbReference type="EMBL" id="MCFA01000184">
    <property type="protein sequence ID" value="ORY00383.1"/>
    <property type="molecule type" value="Genomic_DNA"/>
</dbReference>
<comment type="caution">
    <text evidence="2">The sequence shown here is derived from an EMBL/GenBank/DDBJ whole genome shotgun (WGS) entry which is preliminary data.</text>
</comment>
<evidence type="ECO:0000256" key="1">
    <source>
        <dbReference type="SAM" id="SignalP"/>
    </source>
</evidence>